<dbReference type="Pfam" id="PF20236">
    <property type="entry name" value="DUF6593"/>
    <property type="match status" value="1"/>
</dbReference>
<dbReference type="STRING" id="1314785.A0A165DBT1"/>
<dbReference type="AlphaFoldDB" id="A0A165DBT1"/>
<gene>
    <name evidence="2" type="ORF">LAESUDRAFT_715551</name>
</gene>
<name>A0A165DBT1_9APHY</name>
<feature type="domain" description="DUF6593" evidence="1">
    <location>
        <begin position="52"/>
        <end position="171"/>
    </location>
</feature>
<protein>
    <recommendedName>
        <fullName evidence="1">DUF6593 domain-containing protein</fullName>
    </recommendedName>
</protein>
<accession>A0A165DBT1</accession>
<evidence type="ECO:0000313" key="3">
    <source>
        <dbReference type="Proteomes" id="UP000076871"/>
    </source>
</evidence>
<organism evidence="2 3">
    <name type="scientific">Laetiporus sulphureus 93-53</name>
    <dbReference type="NCBI Taxonomy" id="1314785"/>
    <lineage>
        <taxon>Eukaryota</taxon>
        <taxon>Fungi</taxon>
        <taxon>Dikarya</taxon>
        <taxon>Basidiomycota</taxon>
        <taxon>Agaricomycotina</taxon>
        <taxon>Agaricomycetes</taxon>
        <taxon>Polyporales</taxon>
        <taxon>Laetiporus</taxon>
    </lineage>
</organism>
<proteinExistence type="predicted"/>
<dbReference type="Proteomes" id="UP000076871">
    <property type="component" value="Unassembled WGS sequence"/>
</dbReference>
<dbReference type="EMBL" id="KV427636">
    <property type="protein sequence ID" value="KZT04507.1"/>
    <property type="molecule type" value="Genomic_DNA"/>
</dbReference>
<dbReference type="OrthoDB" id="3191568at2759"/>
<dbReference type="InParanoid" id="A0A165DBT1"/>
<evidence type="ECO:0000313" key="2">
    <source>
        <dbReference type="EMBL" id="KZT04507.1"/>
    </source>
</evidence>
<reference evidence="2 3" key="1">
    <citation type="journal article" date="2016" name="Mol. Biol. Evol.">
        <title>Comparative Genomics of Early-Diverging Mushroom-Forming Fungi Provides Insights into the Origins of Lignocellulose Decay Capabilities.</title>
        <authorList>
            <person name="Nagy L.G."/>
            <person name="Riley R."/>
            <person name="Tritt A."/>
            <person name="Adam C."/>
            <person name="Daum C."/>
            <person name="Floudas D."/>
            <person name="Sun H."/>
            <person name="Yadav J.S."/>
            <person name="Pangilinan J."/>
            <person name="Larsson K.H."/>
            <person name="Matsuura K."/>
            <person name="Barry K."/>
            <person name="Labutti K."/>
            <person name="Kuo R."/>
            <person name="Ohm R.A."/>
            <person name="Bhattacharya S.S."/>
            <person name="Shirouzu T."/>
            <person name="Yoshinaga Y."/>
            <person name="Martin F.M."/>
            <person name="Grigoriev I.V."/>
            <person name="Hibbett D.S."/>
        </authorList>
    </citation>
    <scope>NUCLEOTIDE SEQUENCE [LARGE SCALE GENOMIC DNA]</scope>
    <source>
        <strain evidence="2 3">93-53</strain>
    </source>
</reference>
<dbReference type="GeneID" id="63824188"/>
<keyword evidence="3" id="KW-1185">Reference proteome</keyword>
<sequence length="195" mass="21496">MNTNPFSQSGWQAGGAPSIFGALPSVPISSTMPRSIQPDSSSFKFVNFNTTILNCTVLGPQDRVTYRVVTDTGAPASTMWKDNENRNVAMVYWQPYASVEIRTATAKQRARDWLRLSADKSQRIMKCNGAQYAWSPIDGFICLHKVQSTAPRVLARIARAQSMVLLEMTPEAMQLGLLEPAIVATVLFICGHNID</sequence>
<dbReference type="RefSeq" id="XP_040762247.1">
    <property type="nucleotide sequence ID" value="XM_040907159.1"/>
</dbReference>
<evidence type="ECO:0000259" key="1">
    <source>
        <dbReference type="Pfam" id="PF20236"/>
    </source>
</evidence>
<dbReference type="InterPro" id="IPR046528">
    <property type="entry name" value="DUF6593"/>
</dbReference>